<proteinExistence type="predicted"/>
<evidence type="ECO:0000313" key="3">
    <source>
        <dbReference type="Proteomes" id="UP000215914"/>
    </source>
</evidence>
<keyword evidence="3" id="KW-1185">Reference proteome</keyword>
<dbReference type="InterPro" id="IPR054722">
    <property type="entry name" value="PolX-like_BBD"/>
</dbReference>
<evidence type="ECO:0000259" key="1">
    <source>
        <dbReference type="Pfam" id="PF22936"/>
    </source>
</evidence>
<evidence type="ECO:0000313" key="2">
    <source>
        <dbReference type="EMBL" id="KAF5808407.1"/>
    </source>
</evidence>
<dbReference type="Gramene" id="mRNA:HanXRQr2_Chr04g0145021">
    <property type="protein sequence ID" value="mRNA:HanXRQr2_Chr04g0145021"/>
    <property type="gene ID" value="HanXRQr2_Chr04g0145021"/>
</dbReference>
<reference evidence="2" key="2">
    <citation type="submission" date="2020-06" db="EMBL/GenBank/DDBJ databases">
        <title>Helianthus annuus Genome sequencing and assembly Release 2.</title>
        <authorList>
            <person name="Gouzy J."/>
            <person name="Langlade N."/>
            <person name="Munos S."/>
        </authorList>
    </citation>
    <scope>NUCLEOTIDE SEQUENCE</scope>
    <source>
        <tissue evidence="2">Leaves</tissue>
    </source>
</reference>
<dbReference type="Proteomes" id="UP000215914">
    <property type="component" value="Unassembled WGS sequence"/>
</dbReference>
<name>A0A9K3J513_HELAN</name>
<reference evidence="2" key="1">
    <citation type="journal article" date="2017" name="Nature">
        <title>The sunflower genome provides insights into oil metabolism, flowering and Asterid evolution.</title>
        <authorList>
            <person name="Badouin H."/>
            <person name="Gouzy J."/>
            <person name="Grassa C.J."/>
            <person name="Murat F."/>
            <person name="Staton S.E."/>
            <person name="Cottret L."/>
            <person name="Lelandais-Briere C."/>
            <person name="Owens G.L."/>
            <person name="Carrere S."/>
            <person name="Mayjonade B."/>
            <person name="Legrand L."/>
            <person name="Gill N."/>
            <person name="Kane N.C."/>
            <person name="Bowers J.E."/>
            <person name="Hubner S."/>
            <person name="Bellec A."/>
            <person name="Berard A."/>
            <person name="Berges H."/>
            <person name="Blanchet N."/>
            <person name="Boniface M.C."/>
            <person name="Brunel D."/>
            <person name="Catrice O."/>
            <person name="Chaidir N."/>
            <person name="Claudel C."/>
            <person name="Donnadieu C."/>
            <person name="Faraut T."/>
            <person name="Fievet G."/>
            <person name="Helmstetter N."/>
            <person name="King M."/>
            <person name="Knapp S.J."/>
            <person name="Lai Z."/>
            <person name="Le Paslier M.C."/>
            <person name="Lippi Y."/>
            <person name="Lorenzon L."/>
            <person name="Mandel J.R."/>
            <person name="Marage G."/>
            <person name="Marchand G."/>
            <person name="Marquand E."/>
            <person name="Bret-Mestries E."/>
            <person name="Morien E."/>
            <person name="Nambeesan S."/>
            <person name="Nguyen T."/>
            <person name="Pegot-Espagnet P."/>
            <person name="Pouilly N."/>
            <person name="Raftis F."/>
            <person name="Sallet E."/>
            <person name="Schiex T."/>
            <person name="Thomas J."/>
            <person name="Vandecasteele C."/>
            <person name="Vares D."/>
            <person name="Vear F."/>
            <person name="Vautrin S."/>
            <person name="Crespi M."/>
            <person name="Mangin B."/>
            <person name="Burke J.M."/>
            <person name="Salse J."/>
            <person name="Munos S."/>
            <person name="Vincourt P."/>
            <person name="Rieseberg L.H."/>
            <person name="Langlade N.B."/>
        </authorList>
    </citation>
    <scope>NUCLEOTIDE SEQUENCE</scope>
    <source>
        <tissue evidence="2">Leaves</tissue>
    </source>
</reference>
<feature type="domain" description="Retrovirus-related Pol polyprotein from transposon TNT 1-94-like beta-barrel" evidence="1">
    <location>
        <begin position="13"/>
        <end position="60"/>
    </location>
</feature>
<dbReference type="EMBL" id="MNCJ02000319">
    <property type="protein sequence ID" value="KAF5808407.1"/>
    <property type="molecule type" value="Genomic_DNA"/>
</dbReference>
<gene>
    <name evidence="2" type="ORF">HanXRQr2_Chr04g0145021</name>
</gene>
<comment type="caution">
    <text evidence="2">The sequence shown here is derived from an EMBL/GenBank/DDBJ whole genome shotgun (WGS) entry which is preliminary data.</text>
</comment>
<accession>A0A9K3J513</accession>
<dbReference type="AlphaFoldDB" id="A0A9K3J513"/>
<dbReference type="Pfam" id="PF22936">
    <property type="entry name" value="Pol_BBD"/>
    <property type="match status" value="1"/>
</dbReference>
<organism evidence="2 3">
    <name type="scientific">Helianthus annuus</name>
    <name type="common">Common sunflower</name>
    <dbReference type="NCBI Taxonomy" id="4232"/>
    <lineage>
        <taxon>Eukaryota</taxon>
        <taxon>Viridiplantae</taxon>
        <taxon>Streptophyta</taxon>
        <taxon>Embryophyta</taxon>
        <taxon>Tracheophyta</taxon>
        <taxon>Spermatophyta</taxon>
        <taxon>Magnoliopsida</taxon>
        <taxon>eudicotyledons</taxon>
        <taxon>Gunneridae</taxon>
        <taxon>Pentapetalae</taxon>
        <taxon>asterids</taxon>
        <taxon>campanulids</taxon>
        <taxon>Asterales</taxon>
        <taxon>Asteraceae</taxon>
        <taxon>Asteroideae</taxon>
        <taxon>Heliantheae alliance</taxon>
        <taxon>Heliantheae</taxon>
        <taxon>Helianthus</taxon>
    </lineage>
</organism>
<protein>
    <recommendedName>
        <fullName evidence="1">Retrovirus-related Pol polyprotein from transposon TNT 1-94-like beta-barrel domain-containing protein</fullName>
    </recommendedName>
</protein>
<sequence>MFNCIDVSECGLKVGHPNGTSVSVLKIGDLRLINNVIIKDVFYVPGYSVNLLSVHKLAKDNKIAVLFNEDNCMLQDLRSKKILVIGRQENGLYFVGRNGCHPLC</sequence>